<dbReference type="Proteomes" id="UP000249522">
    <property type="component" value="Unassembled WGS sequence"/>
</dbReference>
<dbReference type="Gene3D" id="1.10.10.10">
    <property type="entry name" value="Winged helix-like DNA-binding domain superfamily/Winged helix DNA-binding domain"/>
    <property type="match status" value="1"/>
</dbReference>
<sequence length="104" mass="12079">MRTGYSVLRELKLKNFIPTAGDYGLKDVEFENFIRFLERKGFIERVLWVKDAYSLRPARLTPKGLSLLEEYSGLESEYPAERTSLKPWVELDKILYSNGAEEAD</sequence>
<protein>
    <submittedName>
        <fullName evidence="1">Uncharacterized protein</fullName>
    </submittedName>
</protein>
<dbReference type="InterPro" id="IPR036388">
    <property type="entry name" value="WH-like_DNA-bd_sf"/>
</dbReference>
<proteinExistence type="predicted"/>
<dbReference type="RefSeq" id="WP_111148009.1">
    <property type="nucleotide sequence ID" value="NZ_QKRB01000052.1"/>
</dbReference>
<evidence type="ECO:0000313" key="1">
    <source>
        <dbReference type="EMBL" id="PZD94539.1"/>
    </source>
</evidence>
<dbReference type="AlphaFoldDB" id="A0A2W1L6U5"/>
<keyword evidence="2" id="KW-1185">Reference proteome</keyword>
<accession>A0A2W1L6U5</accession>
<comment type="caution">
    <text evidence="1">The sequence shown here is derived from an EMBL/GenBank/DDBJ whole genome shotgun (WGS) entry which is preliminary data.</text>
</comment>
<gene>
    <name evidence="1" type="ORF">DNH61_17645</name>
</gene>
<dbReference type="EMBL" id="QKRB01000052">
    <property type="protein sequence ID" value="PZD94539.1"/>
    <property type="molecule type" value="Genomic_DNA"/>
</dbReference>
<dbReference type="InterPro" id="IPR036390">
    <property type="entry name" value="WH_DNA-bd_sf"/>
</dbReference>
<dbReference type="SUPFAM" id="SSF46785">
    <property type="entry name" value="Winged helix' DNA-binding domain"/>
    <property type="match status" value="1"/>
</dbReference>
<reference evidence="1 2" key="1">
    <citation type="submission" date="2018-06" db="EMBL/GenBank/DDBJ databases">
        <title>Paenibacillus imtechensis sp. nov.</title>
        <authorList>
            <person name="Pinnaka A.K."/>
            <person name="Singh H."/>
            <person name="Kaur M."/>
        </authorList>
    </citation>
    <scope>NUCLEOTIDE SEQUENCE [LARGE SCALE GENOMIC DNA]</scope>
    <source>
        <strain evidence="1 2">SMB1</strain>
    </source>
</reference>
<dbReference type="OrthoDB" id="2629717at2"/>
<evidence type="ECO:0000313" key="2">
    <source>
        <dbReference type="Proteomes" id="UP000249522"/>
    </source>
</evidence>
<name>A0A2W1L6U5_9BACL</name>
<organism evidence="1 2">
    <name type="scientific">Paenibacillus sambharensis</name>
    <dbReference type="NCBI Taxonomy" id="1803190"/>
    <lineage>
        <taxon>Bacteria</taxon>
        <taxon>Bacillati</taxon>
        <taxon>Bacillota</taxon>
        <taxon>Bacilli</taxon>
        <taxon>Bacillales</taxon>
        <taxon>Paenibacillaceae</taxon>
        <taxon>Paenibacillus</taxon>
    </lineage>
</organism>